<feature type="transmembrane region" description="Helical" evidence="3">
    <location>
        <begin position="55"/>
        <end position="74"/>
    </location>
</feature>
<dbReference type="AlphaFoldDB" id="A0A9P6GSR5"/>
<gene>
    <name evidence="4" type="ORF">PMIN01_00736</name>
</gene>
<evidence type="ECO:0000313" key="5">
    <source>
        <dbReference type="Proteomes" id="UP000756921"/>
    </source>
</evidence>
<keyword evidence="3" id="KW-1133">Transmembrane helix</keyword>
<comment type="caution">
    <text evidence="4">The sequence shown here is derived from an EMBL/GenBank/DDBJ whole genome shotgun (WGS) entry which is preliminary data.</text>
</comment>
<dbReference type="Proteomes" id="UP000756921">
    <property type="component" value="Unassembled WGS sequence"/>
</dbReference>
<sequence>MSPRQFPQYSRCRMLLLVNPMPPAVTAGSITDWSRAGSPQVAALGGSVTYPILELVRMCALIMFCGTLLIIIVGTQAHEWKLNFTKPIMDRLAHLEAAYELVKAHATTQKVELVQRRLENEQLTDAFGLLNKHVAARKVQAVQLQLDNEQLKGLVRTLTLINEDQEAGLRRAEQRAAAIEAQNAGLANKIMTMRRHVFQLEQERREQKVLLQGQIDIKTLVKENTNAIRALDKRVSSKDIKSSGSDSEQGRGCFTPSSQSSHISSTARSIAHARQLQHVIRNILVGGCSIERTLTRFLSSRSCSRSLSPTIEETDTSLTSADQLEKSLRPLFAQVYTITDFACALTLAQEQFQSRSNMTCCGSEESRRFDSVTCLGMSTEIACG</sequence>
<evidence type="ECO:0000256" key="3">
    <source>
        <dbReference type="SAM" id="Phobius"/>
    </source>
</evidence>
<keyword evidence="3" id="KW-0472">Membrane</keyword>
<feature type="coiled-coil region" evidence="1">
    <location>
        <begin position="162"/>
        <end position="189"/>
    </location>
</feature>
<name>A0A9P6GSR5_9PLEO</name>
<feature type="region of interest" description="Disordered" evidence="2">
    <location>
        <begin position="234"/>
        <end position="261"/>
    </location>
</feature>
<dbReference type="EMBL" id="WJXW01000001">
    <property type="protein sequence ID" value="KAF9741197.1"/>
    <property type="molecule type" value="Genomic_DNA"/>
</dbReference>
<organism evidence="4 5">
    <name type="scientific">Paraphaeosphaeria minitans</name>
    <dbReference type="NCBI Taxonomy" id="565426"/>
    <lineage>
        <taxon>Eukaryota</taxon>
        <taxon>Fungi</taxon>
        <taxon>Dikarya</taxon>
        <taxon>Ascomycota</taxon>
        <taxon>Pezizomycotina</taxon>
        <taxon>Dothideomycetes</taxon>
        <taxon>Pleosporomycetidae</taxon>
        <taxon>Pleosporales</taxon>
        <taxon>Massarineae</taxon>
        <taxon>Didymosphaeriaceae</taxon>
        <taxon>Paraphaeosphaeria</taxon>
    </lineage>
</organism>
<evidence type="ECO:0000256" key="2">
    <source>
        <dbReference type="SAM" id="MobiDB-lite"/>
    </source>
</evidence>
<accession>A0A9P6GSR5</accession>
<keyword evidence="1" id="KW-0175">Coiled coil</keyword>
<keyword evidence="5" id="KW-1185">Reference proteome</keyword>
<protein>
    <submittedName>
        <fullName evidence="4">Uncharacterized protein</fullName>
    </submittedName>
</protein>
<evidence type="ECO:0000313" key="4">
    <source>
        <dbReference type="EMBL" id="KAF9741197.1"/>
    </source>
</evidence>
<reference evidence="4" key="1">
    <citation type="journal article" date="2020" name="Mol. Plant Microbe Interact.">
        <title>Genome Sequence of the Biocontrol Agent Coniothyrium minitans strain Conio (IMI 134523).</title>
        <authorList>
            <person name="Patel D."/>
            <person name="Shittu T.A."/>
            <person name="Baroncelli R."/>
            <person name="Muthumeenakshi S."/>
            <person name="Osborne T.H."/>
            <person name="Janganan T.K."/>
            <person name="Sreenivasaprasad S."/>
        </authorList>
    </citation>
    <scope>NUCLEOTIDE SEQUENCE</scope>
    <source>
        <strain evidence="4">Conio</strain>
    </source>
</reference>
<evidence type="ECO:0000256" key="1">
    <source>
        <dbReference type="SAM" id="Coils"/>
    </source>
</evidence>
<proteinExistence type="predicted"/>
<dbReference type="OrthoDB" id="10265182at2759"/>
<keyword evidence="3" id="KW-0812">Transmembrane</keyword>